<dbReference type="PROSITE" id="PS01124">
    <property type="entry name" value="HTH_ARAC_FAMILY_2"/>
    <property type="match status" value="1"/>
</dbReference>
<name>A0A5B6TED2_9BACT</name>
<reference evidence="5 6" key="1">
    <citation type="submission" date="2019-07" db="EMBL/GenBank/DDBJ databases">
        <title>Rufibacter sp. nov., isolated from lake sediment.</title>
        <authorList>
            <person name="Qu J.-H."/>
        </authorList>
    </citation>
    <scope>NUCLEOTIDE SEQUENCE [LARGE SCALE GENOMIC DNA]</scope>
    <source>
        <strain evidence="5 6">NBS58-1</strain>
    </source>
</reference>
<evidence type="ECO:0000259" key="4">
    <source>
        <dbReference type="PROSITE" id="PS01124"/>
    </source>
</evidence>
<dbReference type="InterPro" id="IPR050204">
    <property type="entry name" value="AraC_XylS_family_regulators"/>
</dbReference>
<evidence type="ECO:0000313" key="5">
    <source>
        <dbReference type="EMBL" id="KAA3437744.1"/>
    </source>
</evidence>
<keyword evidence="3" id="KW-0804">Transcription</keyword>
<proteinExistence type="predicted"/>
<dbReference type="Pfam" id="PF12833">
    <property type="entry name" value="HTH_18"/>
    <property type="match status" value="1"/>
</dbReference>
<keyword evidence="6" id="KW-1185">Reference proteome</keyword>
<dbReference type="SUPFAM" id="SSF46689">
    <property type="entry name" value="Homeodomain-like"/>
    <property type="match status" value="1"/>
</dbReference>
<evidence type="ECO:0000313" key="6">
    <source>
        <dbReference type="Proteomes" id="UP000324133"/>
    </source>
</evidence>
<dbReference type="InterPro" id="IPR018060">
    <property type="entry name" value="HTH_AraC"/>
</dbReference>
<dbReference type="Proteomes" id="UP000324133">
    <property type="component" value="Unassembled WGS sequence"/>
</dbReference>
<dbReference type="Pfam" id="PF20240">
    <property type="entry name" value="DUF6597"/>
    <property type="match status" value="1"/>
</dbReference>
<feature type="domain" description="HTH araC/xylS-type" evidence="4">
    <location>
        <begin position="186"/>
        <end position="291"/>
    </location>
</feature>
<dbReference type="EMBL" id="VKKY01000002">
    <property type="protein sequence ID" value="KAA3437744.1"/>
    <property type="molecule type" value="Genomic_DNA"/>
</dbReference>
<organism evidence="5 6">
    <name type="scientific">Rufibacter hautae</name>
    <dbReference type="NCBI Taxonomy" id="2595005"/>
    <lineage>
        <taxon>Bacteria</taxon>
        <taxon>Pseudomonadati</taxon>
        <taxon>Bacteroidota</taxon>
        <taxon>Cytophagia</taxon>
        <taxon>Cytophagales</taxon>
        <taxon>Hymenobacteraceae</taxon>
        <taxon>Rufibacter</taxon>
    </lineage>
</organism>
<comment type="caution">
    <text evidence="5">The sequence shown here is derived from an EMBL/GenBank/DDBJ whole genome shotgun (WGS) entry which is preliminary data.</text>
</comment>
<evidence type="ECO:0000256" key="2">
    <source>
        <dbReference type="ARBA" id="ARBA00023125"/>
    </source>
</evidence>
<gene>
    <name evidence="5" type="ORF">FOA19_10605</name>
</gene>
<dbReference type="AlphaFoldDB" id="A0A5B6TED2"/>
<dbReference type="GO" id="GO:0043565">
    <property type="term" value="F:sequence-specific DNA binding"/>
    <property type="evidence" value="ECO:0007669"/>
    <property type="project" value="InterPro"/>
</dbReference>
<evidence type="ECO:0000256" key="1">
    <source>
        <dbReference type="ARBA" id="ARBA00023015"/>
    </source>
</evidence>
<dbReference type="InterPro" id="IPR009057">
    <property type="entry name" value="Homeodomain-like_sf"/>
</dbReference>
<dbReference type="InterPro" id="IPR046532">
    <property type="entry name" value="DUF6597"/>
</dbReference>
<evidence type="ECO:0000256" key="3">
    <source>
        <dbReference type="ARBA" id="ARBA00023163"/>
    </source>
</evidence>
<sequence length="314" mass="35640">MSLLYKSVDNSTCTFTCHLDRIAGNPMKAELYKPSPALSKYIDNYMLVDIDWRNTESVSTVWRLIPYGKVSMLFLYGEPHEYSLNGSADAMQRTRQAFLVGQLTQPIWLKFTGHTRLIKIQFKSSGAQKFLPINMEEFKNVPSLDLEAVWGGSIHFLLEQMEEASSDAERISRLNSFLEKRLLPQQDLVDYVDYTIQQMKLTNGNVPIKGLEQKLGISTRQLERVFRYKIGLSPKEMAKLIRLNNAFSCLEAEPAISMTSLSVDAGYYDQSHFSRDFKSIAGVSPTKLLAESSKELFVTHGQCFMKQVGSETTV</sequence>
<protein>
    <submittedName>
        <fullName evidence="5">AraC family transcriptional regulator</fullName>
    </submittedName>
</protein>
<dbReference type="GO" id="GO:0003700">
    <property type="term" value="F:DNA-binding transcription factor activity"/>
    <property type="evidence" value="ECO:0007669"/>
    <property type="project" value="InterPro"/>
</dbReference>
<keyword evidence="1" id="KW-0805">Transcription regulation</keyword>
<accession>A0A5B6TED2</accession>
<dbReference type="OrthoDB" id="635259at2"/>
<keyword evidence="2" id="KW-0238">DNA-binding</keyword>
<dbReference type="Gene3D" id="1.10.10.60">
    <property type="entry name" value="Homeodomain-like"/>
    <property type="match status" value="1"/>
</dbReference>
<dbReference type="PANTHER" id="PTHR46796">
    <property type="entry name" value="HTH-TYPE TRANSCRIPTIONAL ACTIVATOR RHAS-RELATED"/>
    <property type="match status" value="1"/>
</dbReference>
<dbReference type="SMART" id="SM00342">
    <property type="entry name" value="HTH_ARAC"/>
    <property type="match status" value="1"/>
</dbReference>